<dbReference type="Pfam" id="PF02661">
    <property type="entry name" value="Fic"/>
    <property type="match status" value="1"/>
</dbReference>
<comment type="caution">
    <text evidence="2">The sequence shown here is derived from an EMBL/GenBank/DDBJ whole genome shotgun (WGS) entry which is preliminary data.</text>
</comment>
<sequence>MVWNWQQPDWPDFVWSQDKLAPFETRFIENAGVLIGVSKHLPVDDRNALRIELMSHEAVDTSAIEGEPLDRDSVQSSIRRHLGLAGDRRRASPAEAGIAEMMVDLYEQAAQPLTEETLLRWHRWIANGRTDLTDIGRYRTHADPMQIVSGAAHAPKVHFEAPPSAALPAEMARFWAWLARTAPDGEAPLPAVARAGLAHLWFESIHPFEDGNGRIGRAISEKILAQGLATPAITGMAGTLLRHRKAYYAKLERAHRDLEITDWLLWFAAKTLEAQQNTLSQIEFVIEKARLMTRLRGAINERQERALLRLFAAGPEGFKGGLSAANYMTITGAPSATTTRDLSGLVELGALAKTGANKATRYHLVLAA</sequence>
<dbReference type="EMBL" id="JADWOX010000014">
    <property type="protein sequence ID" value="MBI1685614.1"/>
    <property type="molecule type" value="Genomic_DNA"/>
</dbReference>
<dbReference type="InterPro" id="IPR036597">
    <property type="entry name" value="Fido-like_dom_sf"/>
</dbReference>
<dbReference type="InterPro" id="IPR040198">
    <property type="entry name" value="Fido_containing"/>
</dbReference>
<dbReference type="Gene3D" id="1.10.10.10">
    <property type="entry name" value="Winged helix-like DNA-binding domain superfamily/Winged helix DNA-binding domain"/>
    <property type="match status" value="1"/>
</dbReference>
<feature type="domain" description="Fido" evidence="1">
    <location>
        <begin position="113"/>
        <end position="269"/>
    </location>
</feature>
<gene>
    <name evidence="2" type="ORF">I4Q42_18260</name>
</gene>
<dbReference type="PROSITE" id="PS51459">
    <property type="entry name" value="FIDO"/>
    <property type="match status" value="1"/>
</dbReference>
<reference evidence="2 3" key="1">
    <citation type="submission" date="2020-11" db="EMBL/GenBank/DDBJ databases">
        <title>genome sequence of strain KACC 18849.</title>
        <authorList>
            <person name="Gao J."/>
            <person name="Zhang X."/>
        </authorList>
    </citation>
    <scope>NUCLEOTIDE SEQUENCE [LARGE SCALE GENOMIC DNA]</scope>
    <source>
        <strain evidence="2 3">KACC 18849</strain>
    </source>
</reference>
<dbReference type="SUPFAM" id="SSF140931">
    <property type="entry name" value="Fic-like"/>
    <property type="match status" value="1"/>
</dbReference>
<dbReference type="InterPro" id="IPR025230">
    <property type="entry name" value="DUF4172"/>
</dbReference>
<dbReference type="InterPro" id="IPR036388">
    <property type="entry name" value="WH-like_DNA-bd_sf"/>
</dbReference>
<dbReference type="Pfam" id="PF13776">
    <property type="entry name" value="DUF4172"/>
    <property type="match status" value="1"/>
</dbReference>
<evidence type="ECO:0000313" key="2">
    <source>
        <dbReference type="EMBL" id="MBI1685614.1"/>
    </source>
</evidence>
<protein>
    <submittedName>
        <fullName evidence="2">Fic family protein</fullName>
    </submittedName>
</protein>
<dbReference type="Proteomes" id="UP000639859">
    <property type="component" value="Unassembled WGS sequence"/>
</dbReference>
<dbReference type="InterPro" id="IPR003812">
    <property type="entry name" value="Fido"/>
</dbReference>
<accession>A0ABS0T1C9</accession>
<organism evidence="2 3">
    <name type="scientific">Caulobacter hibisci</name>
    <dbReference type="NCBI Taxonomy" id="2035993"/>
    <lineage>
        <taxon>Bacteria</taxon>
        <taxon>Pseudomonadati</taxon>
        <taxon>Pseudomonadota</taxon>
        <taxon>Alphaproteobacteria</taxon>
        <taxon>Caulobacterales</taxon>
        <taxon>Caulobacteraceae</taxon>
        <taxon>Caulobacter</taxon>
    </lineage>
</organism>
<dbReference type="PANTHER" id="PTHR13504:SF33">
    <property type="entry name" value="FIC FAMILY PROTEIN"/>
    <property type="match status" value="1"/>
</dbReference>
<keyword evidence="3" id="KW-1185">Reference proteome</keyword>
<evidence type="ECO:0000259" key="1">
    <source>
        <dbReference type="PROSITE" id="PS51459"/>
    </source>
</evidence>
<name>A0ABS0T1C9_9CAUL</name>
<dbReference type="RefSeq" id="WP_198577520.1">
    <property type="nucleotide sequence ID" value="NZ_JADWOX010000014.1"/>
</dbReference>
<dbReference type="Gene3D" id="1.10.3290.10">
    <property type="entry name" value="Fido-like domain"/>
    <property type="match status" value="1"/>
</dbReference>
<proteinExistence type="predicted"/>
<evidence type="ECO:0000313" key="3">
    <source>
        <dbReference type="Proteomes" id="UP000639859"/>
    </source>
</evidence>
<dbReference type="PANTHER" id="PTHR13504">
    <property type="entry name" value="FIDO DOMAIN-CONTAINING PROTEIN DDB_G0283145"/>
    <property type="match status" value="1"/>
</dbReference>